<protein>
    <submittedName>
        <fullName evidence="2">Uncharacterized protein</fullName>
    </submittedName>
</protein>
<reference evidence="2 3" key="1">
    <citation type="journal article" date="2023" name="Insect Mol. Biol.">
        <title>Genome sequencing provides insights into the evolution of gene families encoding plant cell wall-degrading enzymes in longhorned beetles.</title>
        <authorList>
            <person name="Shin N.R."/>
            <person name="Okamura Y."/>
            <person name="Kirsch R."/>
            <person name="Pauchet Y."/>
        </authorList>
    </citation>
    <scope>NUCLEOTIDE SEQUENCE [LARGE SCALE GENOMIC DNA]</scope>
    <source>
        <strain evidence="2">EAD_L_NR</strain>
    </source>
</reference>
<proteinExistence type="predicted"/>
<evidence type="ECO:0000256" key="1">
    <source>
        <dbReference type="SAM" id="Phobius"/>
    </source>
</evidence>
<dbReference type="AlphaFoldDB" id="A0AAV8VXC7"/>
<gene>
    <name evidence="2" type="ORF">NQ315_016825</name>
</gene>
<keyword evidence="1" id="KW-1133">Transmembrane helix</keyword>
<feature type="transmembrane region" description="Helical" evidence="1">
    <location>
        <begin position="98"/>
        <end position="121"/>
    </location>
</feature>
<comment type="caution">
    <text evidence="2">The sequence shown here is derived from an EMBL/GenBank/DDBJ whole genome shotgun (WGS) entry which is preliminary data.</text>
</comment>
<accession>A0AAV8VXC7</accession>
<sequence>MVLNVGVFLIVMFCIVLFAICVQIAAGIYGRRKLLKMIDEGYYFVEVQVRWRRKELRPIHPSNVDLIRTIDHRYLFCDHATALNHCLTPMETDEYFTFAYILMTMIVVTQVVYYSFMVYSYQSIKRKIIEKGLLLQILPLVSIATVSVQPNHLMAYGQPGCSTPQGNLYTPAPGQARVIDNKEVPPPYAP</sequence>
<dbReference type="EMBL" id="JANEYG010000021">
    <property type="protein sequence ID" value="KAJ8918923.1"/>
    <property type="molecule type" value="Genomic_DNA"/>
</dbReference>
<organism evidence="2 3">
    <name type="scientific">Exocentrus adspersus</name>
    <dbReference type="NCBI Taxonomy" id="1586481"/>
    <lineage>
        <taxon>Eukaryota</taxon>
        <taxon>Metazoa</taxon>
        <taxon>Ecdysozoa</taxon>
        <taxon>Arthropoda</taxon>
        <taxon>Hexapoda</taxon>
        <taxon>Insecta</taxon>
        <taxon>Pterygota</taxon>
        <taxon>Neoptera</taxon>
        <taxon>Endopterygota</taxon>
        <taxon>Coleoptera</taxon>
        <taxon>Polyphaga</taxon>
        <taxon>Cucujiformia</taxon>
        <taxon>Chrysomeloidea</taxon>
        <taxon>Cerambycidae</taxon>
        <taxon>Lamiinae</taxon>
        <taxon>Acanthocinini</taxon>
        <taxon>Exocentrus</taxon>
    </lineage>
</organism>
<keyword evidence="1" id="KW-0812">Transmembrane</keyword>
<keyword evidence="3" id="KW-1185">Reference proteome</keyword>
<feature type="transmembrane region" description="Helical" evidence="1">
    <location>
        <begin position="7"/>
        <end position="29"/>
    </location>
</feature>
<evidence type="ECO:0000313" key="2">
    <source>
        <dbReference type="EMBL" id="KAJ8918923.1"/>
    </source>
</evidence>
<dbReference type="Proteomes" id="UP001159042">
    <property type="component" value="Unassembled WGS sequence"/>
</dbReference>
<name>A0AAV8VXC7_9CUCU</name>
<evidence type="ECO:0000313" key="3">
    <source>
        <dbReference type="Proteomes" id="UP001159042"/>
    </source>
</evidence>
<keyword evidence="1" id="KW-0472">Membrane</keyword>